<protein>
    <submittedName>
        <fullName evidence="3">Dienelactone hydrolase family protein</fullName>
        <ecNumber evidence="3">3.1.-.-</ecNumber>
    </submittedName>
</protein>
<evidence type="ECO:0000313" key="4">
    <source>
        <dbReference type="Proteomes" id="UP001269819"/>
    </source>
</evidence>
<dbReference type="Proteomes" id="UP001269819">
    <property type="component" value="Unassembled WGS sequence"/>
</dbReference>
<keyword evidence="3" id="KW-0378">Hydrolase</keyword>
<dbReference type="EC" id="3.1.-.-" evidence="3"/>
<name>A0ABU3VWM2_9GAMM</name>
<dbReference type="Pfam" id="PF01738">
    <property type="entry name" value="DLH"/>
    <property type="match status" value="1"/>
</dbReference>
<evidence type="ECO:0000259" key="2">
    <source>
        <dbReference type="Pfam" id="PF01738"/>
    </source>
</evidence>
<dbReference type="RefSeq" id="WP_316973392.1">
    <property type="nucleotide sequence ID" value="NZ_JAWIIJ010000004.1"/>
</dbReference>
<comment type="caution">
    <text evidence="3">The sequence shown here is derived from an EMBL/GenBank/DDBJ whole genome shotgun (WGS) entry which is preliminary data.</text>
</comment>
<evidence type="ECO:0000313" key="3">
    <source>
        <dbReference type="EMBL" id="MDV2078674.1"/>
    </source>
</evidence>
<keyword evidence="1" id="KW-0732">Signal</keyword>
<dbReference type="SUPFAM" id="SSF53474">
    <property type="entry name" value="alpha/beta-Hydrolases"/>
    <property type="match status" value="1"/>
</dbReference>
<feature type="chain" id="PRO_5045764442" evidence="1">
    <location>
        <begin position="24"/>
        <end position="266"/>
    </location>
</feature>
<dbReference type="InterPro" id="IPR029058">
    <property type="entry name" value="AB_hydrolase_fold"/>
</dbReference>
<accession>A0ABU3VWM2</accession>
<dbReference type="PANTHER" id="PTHR22946:SF0">
    <property type="entry name" value="DIENELACTONE HYDROLASE DOMAIN-CONTAINING PROTEIN"/>
    <property type="match status" value="1"/>
</dbReference>
<dbReference type="GO" id="GO:0016787">
    <property type="term" value="F:hydrolase activity"/>
    <property type="evidence" value="ECO:0007669"/>
    <property type="project" value="UniProtKB-KW"/>
</dbReference>
<organism evidence="3 4">
    <name type="scientific">Marinobacter xestospongiae</name>
    <dbReference type="NCBI Taxonomy" id="994319"/>
    <lineage>
        <taxon>Bacteria</taxon>
        <taxon>Pseudomonadati</taxon>
        <taxon>Pseudomonadota</taxon>
        <taxon>Gammaproteobacteria</taxon>
        <taxon>Pseudomonadales</taxon>
        <taxon>Marinobacteraceae</taxon>
        <taxon>Marinobacter</taxon>
    </lineage>
</organism>
<feature type="domain" description="Dienelactone hydrolase" evidence="2">
    <location>
        <begin position="40"/>
        <end position="262"/>
    </location>
</feature>
<feature type="signal peptide" evidence="1">
    <location>
        <begin position="1"/>
        <end position="23"/>
    </location>
</feature>
<sequence length="266" mass="28763">MQLYPLPALAAASLLWLGQPALAALHTKTVDYRIGDDTFSGYLAFDDSSDQPRPGILVVHEWWGHNEFARQQAERLAAEGYTAFALDMYGEGKLAEHPKDAMAFAKAAKADPERLRQRFQAAMAVLKNHHTVAADQIAAQGYCFGGSVVLDMARQGVELAGVVSIHGALTSAVPAQPGKVKARVQVYTGGADQLVPASQVAGLVEEMQTAGVDLTITSFPGVQHSFSNPDADQVGERFDLPLGYDESAAQRTWDGTLAFYRQLFER</sequence>
<gene>
    <name evidence="3" type="ORF">RYS15_08250</name>
</gene>
<dbReference type="PANTHER" id="PTHR22946">
    <property type="entry name" value="DIENELACTONE HYDROLASE DOMAIN-CONTAINING PROTEIN-RELATED"/>
    <property type="match status" value="1"/>
</dbReference>
<dbReference type="EMBL" id="JAWIIJ010000004">
    <property type="protein sequence ID" value="MDV2078674.1"/>
    <property type="molecule type" value="Genomic_DNA"/>
</dbReference>
<dbReference type="InterPro" id="IPR002925">
    <property type="entry name" value="Dienelactn_hydro"/>
</dbReference>
<proteinExistence type="predicted"/>
<keyword evidence="4" id="KW-1185">Reference proteome</keyword>
<reference evidence="3 4" key="1">
    <citation type="submission" date="2023-10" db="EMBL/GenBank/DDBJ databases">
        <title>Characteristics and mechanism of a salt-tolerant marine origin heterotrophic nitrifying- aerobic denitrifying bacteria Marinobacter xestospongiae HN1.</title>
        <authorList>
            <person name="Qi R."/>
        </authorList>
    </citation>
    <scope>NUCLEOTIDE SEQUENCE [LARGE SCALE GENOMIC DNA]</scope>
    <source>
        <strain evidence="3 4">HN1</strain>
    </source>
</reference>
<dbReference type="InterPro" id="IPR050261">
    <property type="entry name" value="FrsA_esterase"/>
</dbReference>
<dbReference type="Gene3D" id="3.40.50.1820">
    <property type="entry name" value="alpha/beta hydrolase"/>
    <property type="match status" value="1"/>
</dbReference>
<evidence type="ECO:0000256" key="1">
    <source>
        <dbReference type="SAM" id="SignalP"/>
    </source>
</evidence>